<sequence length="181" mass="21260">MKYLAILLFILIPNLSTNAQKELIPLKVNNKWTYLQTEWHNGKIVKKDTSYSIIKRSKSINGKTWYVSNEDGENYIVRDVNGEQFEFDEEDHKEFLVFGLPKNEKQRSYMVYQEQVTVLKKQVKIKTKLGTFKCYKYEFRAPDDSNHFIDTYICPGVGIVKVEMGSDNEKTVLLLINLKLY</sequence>
<reference evidence="2 3" key="1">
    <citation type="submission" date="2019-08" db="EMBL/GenBank/DDBJ databases">
        <title>Seonamhaeicola sediminis sp. nov., isolated from marine sediment.</title>
        <authorList>
            <person name="Cao W.R."/>
        </authorList>
    </citation>
    <scope>NUCLEOTIDE SEQUENCE [LARGE SCALE GENOMIC DNA]</scope>
    <source>
        <strain evidence="2 3">B011</strain>
    </source>
</reference>
<feature type="signal peptide" evidence="1">
    <location>
        <begin position="1"/>
        <end position="19"/>
    </location>
</feature>
<dbReference type="AlphaFoldDB" id="A0A5D0HT23"/>
<evidence type="ECO:0000256" key="1">
    <source>
        <dbReference type="SAM" id="SignalP"/>
    </source>
</evidence>
<dbReference type="OrthoDB" id="850184at2"/>
<name>A0A5D0HT23_9FLAO</name>
<evidence type="ECO:0000313" key="2">
    <source>
        <dbReference type="EMBL" id="TYA74523.1"/>
    </source>
</evidence>
<dbReference type="EMBL" id="VSDQ01000679">
    <property type="protein sequence ID" value="TYA74523.1"/>
    <property type="molecule type" value="Genomic_DNA"/>
</dbReference>
<comment type="caution">
    <text evidence="2">The sequence shown here is derived from an EMBL/GenBank/DDBJ whole genome shotgun (WGS) entry which is preliminary data.</text>
</comment>
<dbReference type="Proteomes" id="UP000323930">
    <property type="component" value="Unassembled WGS sequence"/>
</dbReference>
<proteinExistence type="predicted"/>
<gene>
    <name evidence="2" type="ORF">FUA24_14475</name>
</gene>
<feature type="chain" id="PRO_5022738558" evidence="1">
    <location>
        <begin position="20"/>
        <end position="181"/>
    </location>
</feature>
<keyword evidence="3" id="KW-1185">Reference proteome</keyword>
<accession>A0A5D0HT23</accession>
<organism evidence="2 3">
    <name type="scientific">Seonamhaeicola marinus</name>
    <dbReference type="NCBI Taxonomy" id="1912246"/>
    <lineage>
        <taxon>Bacteria</taxon>
        <taxon>Pseudomonadati</taxon>
        <taxon>Bacteroidota</taxon>
        <taxon>Flavobacteriia</taxon>
        <taxon>Flavobacteriales</taxon>
        <taxon>Flavobacteriaceae</taxon>
    </lineage>
</organism>
<dbReference type="RefSeq" id="WP_148543542.1">
    <property type="nucleotide sequence ID" value="NZ_VSDQ01000679.1"/>
</dbReference>
<evidence type="ECO:0000313" key="3">
    <source>
        <dbReference type="Proteomes" id="UP000323930"/>
    </source>
</evidence>
<protein>
    <submittedName>
        <fullName evidence="2">Uncharacterized protein</fullName>
    </submittedName>
</protein>
<dbReference type="Gene3D" id="2.40.360.20">
    <property type="match status" value="1"/>
</dbReference>
<keyword evidence="1" id="KW-0732">Signal</keyword>